<sequence>MTIISKNQLIERIEHSQSSQLTPMPLTSALCKSLGVPFVTQQRDDVAKGLQTSCASIATRPTAYWTSLAVLDCSNTIVLGSAGAEDNLHFYKDQSLDDALAYPRFQNIPSDKFSDPVHSLASYEETVLIGSNHGFVKMLDIHGMANDTQTISPRQVAQYVPPGSNYDPLATPGIPIANSHVKAVQFSRRYTFNPDECYPVNTLKFFMVVGSAMHIWDVEHQAEPIYSRKFGPYPLNNGHWSPHAPYSLVATASTDGSVNIIDSRISPSSAPAWTSTPRAHRPSVRDVKFSPIIPYWMASAGKTQVELDGVTGYLHALLAKTMMV</sequence>
<dbReference type="SUPFAM" id="SSF50978">
    <property type="entry name" value="WD40 repeat-like"/>
    <property type="match status" value="1"/>
</dbReference>
<dbReference type="InterPro" id="IPR015943">
    <property type="entry name" value="WD40/YVTN_repeat-like_dom_sf"/>
</dbReference>
<reference evidence="1" key="1">
    <citation type="submission" date="2021-06" db="EMBL/GenBank/DDBJ databases">
        <authorList>
            <consortium name="DOE Joint Genome Institute"/>
            <person name="Mondo S.J."/>
            <person name="Amses K.R."/>
            <person name="Simmons D.R."/>
            <person name="Longcore J.E."/>
            <person name="Seto K."/>
            <person name="Alves G.H."/>
            <person name="Bonds A.E."/>
            <person name="Quandt C.A."/>
            <person name="Davis W.J."/>
            <person name="Chang Y."/>
            <person name="Letcher P.M."/>
            <person name="Powell M.J."/>
            <person name="Kuo A."/>
            <person name="Labutti K."/>
            <person name="Pangilinan J."/>
            <person name="Andreopoulos W."/>
            <person name="Tritt A."/>
            <person name="Riley R."/>
            <person name="Hundley H."/>
            <person name="Johnson J."/>
            <person name="Lipzen A."/>
            <person name="Barry K."/>
            <person name="Berbee M.L."/>
            <person name="Buchler N.E."/>
            <person name="Grigoriev I.V."/>
            <person name="Spatafora J.W."/>
            <person name="Stajich J.E."/>
            <person name="James T.Y."/>
        </authorList>
    </citation>
    <scope>NUCLEOTIDE SEQUENCE</scope>
    <source>
        <strain evidence="1">AG</strain>
    </source>
</reference>
<protein>
    <submittedName>
        <fullName evidence="1">Uncharacterized protein</fullName>
    </submittedName>
</protein>
<name>A0AAD5E1W7_UMBRA</name>
<evidence type="ECO:0000313" key="2">
    <source>
        <dbReference type="Proteomes" id="UP001206595"/>
    </source>
</evidence>
<gene>
    <name evidence="1" type="ORF">K450DRAFT_262219</name>
</gene>
<dbReference type="GeneID" id="75917785"/>
<keyword evidence="2" id="KW-1185">Reference proteome</keyword>
<evidence type="ECO:0000313" key="1">
    <source>
        <dbReference type="EMBL" id="KAI8575359.1"/>
    </source>
</evidence>
<organism evidence="1 2">
    <name type="scientific">Umbelopsis ramanniana AG</name>
    <dbReference type="NCBI Taxonomy" id="1314678"/>
    <lineage>
        <taxon>Eukaryota</taxon>
        <taxon>Fungi</taxon>
        <taxon>Fungi incertae sedis</taxon>
        <taxon>Mucoromycota</taxon>
        <taxon>Mucoromycotina</taxon>
        <taxon>Umbelopsidomycetes</taxon>
        <taxon>Umbelopsidales</taxon>
        <taxon>Umbelopsidaceae</taxon>
        <taxon>Umbelopsis</taxon>
    </lineage>
</organism>
<dbReference type="Gene3D" id="2.130.10.10">
    <property type="entry name" value="YVTN repeat-like/Quinoprotein amine dehydrogenase"/>
    <property type="match status" value="1"/>
</dbReference>
<comment type="caution">
    <text evidence="1">The sequence shown here is derived from an EMBL/GenBank/DDBJ whole genome shotgun (WGS) entry which is preliminary data.</text>
</comment>
<dbReference type="InterPro" id="IPR036322">
    <property type="entry name" value="WD40_repeat_dom_sf"/>
</dbReference>
<dbReference type="AlphaFoldDB" id="A0AAD5E1W7"/>
<proteinExistence type="predicted"/>
<dbReference type="RefSeq" id="XP_051440363.1">
    <property type="nucleotide sequence ID" value="XM_051592442.1"/>
</dbReference>
<accession>A0AAD5E1W7</accession>
<dbReference type="EMBL" id="MU620985">
    <property type="protein sequence ID" value="KAI8575359.1"/>
    <property type="molecule type" value="Genomic_DNA"/>
</dbReference>
<reference evidence="1" key="2">
    <citation type="journal article" date="2022" name="Proc. Natl. Acad. Sci. U.S.A.">
        <title>Diploid-dominant life cycles characterize the early evolution of Fungi.</title>
        <authorList>
            <person name="Amses K.R."/>
            <person name="Simmons D.R."/>
            <person name="Longcore J.E."/>
            <person name="Mondo S.J."/>
            <person name="Seto K."/>
            <person name="Jeronimo G.H."/>
            <person name="Bonds A.E."/>
            <person name="Quandt C.A."/>
            <person name="Davis W.J."/>
            <person name="Chang Y."/>
            <person name="Federici B.A."/>
            <person name="Kuo A."/>
            <person name="LaButti K."/>
            <person name="Pangilinan J."/>
            <person name="Andreopoulos W."/>
            <person name="Tritt A."/>
            <person name="Riley R."/>
            <person name="Hundley H."/>
            <person name="Johnson J."/>
            <person name="Lipzen A."/>
            <person name="Barry K."/>
            <person name="Lang B.F."/>
            <person name="Cuomo C.A."/>
            <person name="Buchler N.E."/>
            <person name="Grigoriev I.V."/>
            <person name="Spatafora J.W."/>
            <person name="Stajich J.E."/>
            <person name="James T.Y."/>
        </authorList>
    </citation>
    <scope>NUCLEOTIDE SEQUENCE</scope>
    <source>
        <strain evidence="1">AG</strain>
    </source>
</reference>
<dbReference type="Proteomes" id="UP001206595">
    <property type="component" value="Unassembled WGS sequence"/>
</dbReference>